<name>A0A9Q0X670_9SAUR</name>
<evidence type="ECO:0000256" key="4">
    <source>
        <dbReference type="SAM" id="Phobius"/>
    </source>
</evidence>
<organism evidence="6 7">
    <name type="scientific">Phrynocephalus forsythii</name>
    <dbReference type="NCBI Taxonomy" id="171643"/>
    <lineage>
        <taxon>Eukaryota</taxon>
        <taxon>Metazoa</taxon>
        <taxon>Chordata</taxon>
        <taxon>Craniata</taxon>
        <taxon>Vertebrata</taxon>
        <taxon>Euteleostomi</taxon>
        <taxon>Lepidosauria</taxon>
        <taxon>Squamata</taxon>
        <taxon>Bifurcata</taxon>
        <taxon>Unidentata</taxon>
        <taxon>Episquamata</taxon>
        <taxon>Toxicofera</taxon>
        <taxon>Iguania</taxon>
        <taxon>Acrodonta</taxon>
        <taxon>Agamidae</taxon>
        <taxon>Agaminae</taxon>
        <taxon>Phrynocephalus</taxon>
    </lineage>
</organism>
<keyword evidence="2" id="KW-0964">Secreted</keyword>
<keyword evidence="7" id="KW-1185">Reference proteome</keyword>
<evidence type="ECO:0000259" key="5">
    <source>
        <dbReference type="SMART" id="SM00134"/>
    </source>
</evidence>
<dbReference type="PANTHER" id="PTHR20914">
    <property type="entry name" value="LY6/PLAUR DOMAIN-CONTAINING PROTEIN 8"/>
    <property type="match status" value="1"/>
</dbReference>
<feature type="transmembrane region" description="Helical" evidence="4">
    <location>
        <begin position="218"/>
        <end position="237"/>
    </location>
</feature>
<gene>
    <name evidence="6" type="ORF">JRQ81_011620</name>
</gene>
<evidence type="ECO:0000256" key="1">
    <source>
        <dbReference type="ARBA" id="ARBA00004613"/>
    </source>
</evidence>
<sequence>MRGLWILDKNLEGAANNITCSSCSTEEPTCTKTCTAETCIAVKELNTFNYVNGTYRGCAVQNSTCNPLAFTFTSADGRQMRSSMACCRTEKCNEQLSLSEPPTSSAENGVHCTACEVFNKTMCTSNTLIACRGAENKCITLTGESLETVNETLVVQGCATESACSLAKGDPMAYGSKLYHLTQKADCTNRASFGAALSSVILILPMVVPIMASVFLTMLVSLIFFLFSLLLVIGTCLQCERCSSKSTLCTGTPYPCTESEDTCMILTTEYVIANNDRWVATYKGCTKRKYCPSPSSRATFPSQRMRRAVKCCQKDFCNKGSVTLPKLSTKPNGQKCPGCFSAHAKCEPADTLNCHGQENKCLIYSAIYSASSYLFCCFPFPGVCLQCEQCTSSSSSCTGLPQLCGKNENACLILTTEITLGKEKWLATFKGCTKAKYCMPSPMSSTYPSQRRRSASMCCRKDLCNSGAVTMPRLGVIPNGLKCPGCYSEDPRCPPTELLTCNGWENNCVYYDVSIEQNGKIYHQARRGCGTKHACMNKPQIFGIPGMYMEIVKTAQCTPAPKLLTKSNK</sequence>
<dbReference type="Proteomes" id="UP001142489">
    <property type="component" value="Unassembled WGS sequence"/>
</dbReference>
<comment type="caution">
    <text evidence="6">The sequence shown here is derived from an EMBL/GenBank/DDBJ whole genome shotgun (WGS) entry which is preliminary data.</text>
</comment>
<feature type="transmembrane region" description="Helical" evidence="4">
    <location>
        <begin position="193"/>
        <end position="212"/>
    </location>
</feature>
<dbReference type="CDD" id="cd23572">
    <property type="entry name" value="TFP_LU_ECD_PINLYP_rpt2"/>
    <property type="match status" value="2"/>
</dbReference>
<keyword evidence="4" id="KW-0472">Membrane</keyword>
<dbReference type="EMBL" id="JAPFRF010000023">
    <property type="protein sequence ID" value="KAJ7304096.1"/>
    <property type="molecule type" value="Genomic_DNA"/>
</dbReference>
<evidence type="ECO:0000256" key="2">
    <source>
        <dbReference type="ARBA" id="ARBA00022525"/>
    </source>
</evidence>
<dbReference type="InterPro" id="IPR016054">
    <property type="entry name" value="LY6_UPA_recep-like"/>
</dbReference>
<keyword evidence="4" id="KW-1133">Transmembrane helix</keyword>
<keyword evidence="3" id="KW-1015">Disulfide bond</keyword>
<comment type="subcellular location">
    <subcellularLocation>
        <location evidence="1">Secreted</location>
    </subcellularLocation>
</comment>
<proteinExistence type="predicted"/>
<feature type="domain" description="UPAR/Ly6" evidence="5">
    <location>
        <begin position="237"/>
        <end position="325"/>
    </location>
</feature>
<dbReference type="OrthoDB" id="9907178at2759"/>
<dbReference type="GO" id="GO:0005576">
    <property type="term" value="C:extracellular region"/>
    <property type="evidence" value="ECO:0007669"/>
    <property type="project" value="UniProtKB-SubCell"/>
</dbReference>
<reference evidence="6" key="1">
    <citation type="journal article" date="2023" name="DNA Res.">
        <title>Chromosome-level genome assembly of Phrynocephalus forsythii using third-generation DNA sequencing and Hi-C analysis.</title>
        <authorList>
            <person name="Qi Y."/>
            <person name="Zhao W."/>
            <person name="Zhao Y."/>
            <person name="Niu C."/>
            <person name="Cao S."/>
            <person name="Zhang Y."/>
        </authorList>
    </citation>
    <scope>NUCLEOTIDE SEQUENCE</scope>
    <source>
        <tissue evidence="6">Muscle</tissue>
    </source>
</reference>
<dbReference type="InterPro" id="IPR050918">
    <property type="entry name" value="CNF-like_PLA2_Inhibitor"/>
</dbReference>
<dbReference type="PANTHER" id="PTHR20914:SF9">
    <property type="entry name" value="COILED, ISOFORM A"/>
    <property type="match status" value="1"/>
</dbReference>
<dbReference type="SMART" id="SM00134">
    <property type="entry name" value="LU"/>
    <property type="match status" value="2"/>
</dbReference>
<dbReference type="InterPro" id="IPR045860">
    <property type="entry name" value="Snake_toxin-like_sf"/>
</dbReference>
<dbReference type="CDD" id="cd23571">
    <property type="entry name" value="TFP_LU_ECD_PINLYP_rpt1"/>
    <property type="match status" value="2"/>
</dbReference>
<evidence type="ECO:0000256" key="3">
    <source>
        <dbReference type="ARBA" id="ARBA00023157"/>
    </source>
</evidence>
<evidence type="ECO:0000313" key="6">
    <source>
        <dbReference type="EMBL" id="KAJ7304096.1"/>
    </source>
</evidence>
<dbReference type="Gene3D" id="2.10.60.10">
    <property type="entry name" value="CD59"/>
    <property type="match status" value="4"/>
</dbReference>
<feature type="domain" description="UPAR/Ly6" evidence="5">
    <location>
        <begin position="385"/>
        <end position="472"/>
    </location>
</feature>
<protein>
    <recommendedName>
        <fullName evidence="5">UPAR/Ly6 domain-containing protein</fullName>
    </recommendedName>
</protein>
<dbReference type="SUPFAM" id="SSF57302">
    <property type="entry name" value="Snake toxin-like"/>
    <property type="match status" value="4"/>
</dbReference>
<dbReference type="Pfam" id="PF00021">
    <property type="entry name" value="UPAR_LY6"/>
    <property type="match status" value="4"/>
</dbReference>
<dbReference type="AlphaFoldDB" id="A0A9Q0X670"/>
<keyword evidence="4" id="KW-0812">Transmembrane</keyword>
<evidence type="ECO:0000313" key="7">
    <source>
        <dbReference type="Proteomes" id="UP001142489"/>
    </source>
</evidence>
<accession>A0A9Q0X670</accession>